<sequence>MAFWLLADLLILLASAAESVAGQPAASARLGAASSTFPTHSASAPTVLAERDLRSHAIPKTTAARWCRPLPPPMAPSMVQSLLVAPIPEVQVMLPVAYQCYYSNNRHHRLVLRGGTGTAAGKGPYAGLYYTGCVSYCNDSSSARDSMCAGVGCCHVDISPGLSDNVVSFGPWKRGFQVDFSPCDYSFLVDKNEYEFRSADLKMDLNRTMPVWLDWAIRDSVTCPPLEVQEKKPAGYACMSDNSECVNSTNGPGYYCKCKQGYDGNPYVDKDQGCKGFI</sequence>
<evidence type="ECO:0000313" key="3">
    <source>
        <dbReference type="Proteomes" id="UP000007015"/>
    </source>
</evidence>
<dbReference type="STRING" id="39946.A2Z538"/>
<proteinExistence type="predicted"/>
<organism evidence="2 3">
    <name type="scientific">Oryza sativa subsp. indica</name>
    <name type="common">Rice</name>
    <dbReference type="NCBI Taxonomy" id="39946"/>
    <lineage>
        <taxon>Eukaryota</taxon>
        <taxon>Viridiplantae</taxon>
        <taxon>Streptophyta</taxon>
        <taxon>Embryophyta</taxon>
        <taxon>Tracheophyta</taxon>
        <taxon>Spermatophyta</taxon>
        <taxon>Magnoliopsida</taxon>
        <taxon>Liliopsida</taxon>
        <taxon>Poales</taxon>
        <taxon>Poaceae</taxon>
        <taxon>BOP clade</taxon>
        <taxon>Oryzoideae</taxon>
        <taxon>Oryzeae</taxon>
        <taxon>Oryzinae</taxon>
        <taxon>Oryza</taxon>
        <taxon>Oryza sativa</taxon>
    </lineage>
</organism>
<name>A2Z538_ORYSI</name>
<gene>
    <name evidence="2" type="ORF">OsI_32763</name>
</gene>
<accession>A2Z538</accession>
<dbReference type="EMBL" id="CM000135">
    <property type="protein sequence ID" value="EAY77722.1"/>
    <property type="molecule type" value="Genomic_DNA"/>
</dbReference>
<keyword evidence="1" id="KW-0732">Signal</keyword>
<dbReference type="PANTHER" id="PTHR33491">
    <property type="entry name" value="OSJNBA0016N04.9 PROTEIN"/>
    <property type="match status" value="1"/>
</dbReference>
<feature type="chain" id="PRO_5002649359" description="EGF-like domain-containing protein" evidence="1">
    <location>
        <begin position="17"/>
        <end position="278"/>
    </location>
</feature>
<evidence type="ECO:0008006" key="4">
    <source>
        <dbReference type="Google" id="ProtNLM"/>
    </source>
</evidence>
<keyword evidence="3" id="KW-1185">Reference proteome</keyword>
<reference evidence="2 3" key="1">
    <citation type="journal article" date="2005" name="PLoS Biol.">
        <title>The genomes of Oryza sativa: a history of duplications.</title>
        <authorList>
            <person name="Yu J."/>
            <person name="Wang J."/>
            <person name="Lin W."/>
            <person name="Li S."/>
            <person name="Li H."/>
            <person name="Zhou J."/>
            <person name="Ni P."/>
            <person name="Dong W."/>
            <person name="Hu S."/>
            <person name="Zeng C."/>
            <person name="Zhang J."/>
            <person name="Zhang Y."/>
            <person name="Li R."/>
            <person name="Xu Z."/>
            <person name="Li S."/>
            <person name="Li X."/>
            <person name="Zheng H."/>
            <person name="Cong L."/>
            <person name="Lin L."/>
            <person name="Yin J."/>
            <person name="Geng J."/>
            <person name="Li G."/>
            <person name="Shi J."/>
            <person name="Liu J."/>
            <person name="Lv H."/>
            <person name="Li J."/>
            <person name="Wang J."/>
            <person name="Deng Y."/>
            <person name="Ran L."/>
            <person name="Shi X."/>
            <person name="Wang X."/>
            <person name="Wu Q."/>
            <person name="Li C."/>
            <person name="Ren X."/>
            <person name="Wang J."/>
            <person name="Wang X."/>
            <person name="Li D."/>
            <person name="Liu D."/>
            <person name="Zhang X."/>
            <person name="Ji Z."/>
            <person name="Zhao W."/>
            <person name="Sun Y."/>
            <person name="Zhang Z."/>
            <person name="Bao J."/>
            <person name="Han Y."/>
            <person name="Dong L."/>
            <person name="Ji J."/>
            <person name="Chen P."/>
            <person name="Wu S."/>
            <person name="Liu J."/>
            <person name="Xiao Y."/>
            <person name="Bu D."/>
            <person name="Tan J."/>
            <person name="Yang L."/>
            <person name="Ye C."/>
            <person name="Zhang J."/>
            <person name="Xu J."/>
            <person name="Zhou Y."/>
            <person name="Yu Y."/>
            <person name="Zhang B."/>
            <person name="Zhuang S."/>
            <person name="Wei H."/>
            <person name="Liu B."/>
            <person name="Lei M."/>
            <person name="Yu H."/>
            <person name="Li Y."/>
            <person name="Xu H."/>
            <person name="Wei S."/>
            <person name="He X."/>
            <person name="Fang L."/>
            <person name="Zhang Z."/>
            <person name="Zhang Y."/>
            <person name="Huang X."/>
            <person name="Su Z."/>
            <person name="Tong W."/>
            <person name="Li J."/>
            <person name="Tong Z."/>
            <person name="Li S."/>
            <person name="Ye J."/>
            <person name="Wang L."/>
            <person name="Fang L."/>
            <person name="Lei T."/>
            <person name="Chen C."/>
            <person name="Chen H."/>
            <person name="Xu Z."/>
            <person name="Li H."/>
            <person name="Huang H."/>
            <person name="Zhang F."/>
            <person name="Xu H."/>
            <person name="Li N."/>
            <person name="Zhao C."/>
            <person name="Li S."/>
            <person name="Dong L."/>
            <person name="Huang Y."/>
            <person name="Li L."/>
            <person name="Xi Y."/>
            <person name="Qi Q."/>
            <person name="Li W."/>
            <person name="Zhang B."/>
            <person name="Hu W."/>
            <person name="Zhang Y."/>
            <person name="Tian X."/>
            <person name="Jiao Y."/>
            <person name="Liang X."/>
            <person name="Jin J."/>
            <person name="Gao L."/>
            <person name="Zheng W."/>
            <person name="Hao B."/>
            <person name="Liu S."/>
            <person name="Wang W."/>
            <person name="Yuan L."/>
            <person name="Cao M."/>
            <person name="McDermott J."/>
            <person name="Samudrala R."/>
            <person name="Wang J."/>
            <person name="Wong G.K."/>
            <person name="Yang H."/>
        </authorList>
    </citation>
    <scope>NUCLEOTIDE SEQUENCE [LARGE SCALE GENOMIC DNA]</scope>
    <source>
        <strain evidence="3">cv. 93-11</strain>
    </source>
</reference>
<protein>
    <recommendedName>
        <fullName evidence="4">EGF-like domain-containing protein</fullName>
    </recommendedName>
</protein>
<dbReference type="AlphaFoldDB" id="A2Z538"/>
<evidence type="ECO:0000256" key="1">
    <source>
        <dbReference type="SAM" id="SignalP"/>
    </source>
</evidence>
<feature type="signal peptide" evidence="1">
    <location>
        <begin position="1"/>
        <end position="16"/>
    </location>
</feature>
<dbReference type="Gramene" id="BGIOSGA032541-TA">
    <property type="protein sequence ID" value="BGIOSGA032541-PA"/>
    <property type="gene ID" value="BGIOSGA032541"/>
</dbReference>
<dbReference type="Proteomes" id="UP000007015">
    <property type="component" value="Chromosome 10"/>
</dbReference>
<dbReference type="HOGENOM" id="CLU_000288_43_10_1"/>
<evidence type="ECO:0000313" key="2">
    <source>
        <dbReference type="EMBL" id="EAY77722.1"/>
    </source>
</evidence>